<proteinExistence type="predicted"/>
<evidence type="ECO:0000313" key="5">
    <source>
        <dbReference type="Proteomes" id="UP001157125"/>
    </source>
</evidence>
<protein>
    <submittedName>
        <fullName evidence="4">Uncharacterized protein</fullName>
    </submittedName>
</protein>
<sequence length="175" mass="19552">MRCPTRRSLAGSRSPAPPTPPSLCPRTPADRKGGHLAIRKADGQLILRDTAQTAPEEMDYFTDEFRHPFFHTNNLWFDLVAIKKALTERGAVLGLPLIRNEKTVDPTDGDSPKVYQARVRHGCGHRGVRGCHRHRGGPRALPAREDHQRPAAAAFGCLRAWATMRGSASPWRRHR</sequence>
<dbReference type="EMBL" id="BSUN01000001">
    <property type="protein sequence ID" value="GMA35865.1"/>
    <property type="molecule type" value="Genomic_DNA"/>
</dbReference>
<dbReference type="InterPro" id="IPR029044">
    <property type="entry name" value="Nucleotide-diphossugar_trans"/>
</dbReference>
<gene>
    <name evidence="4" type="ORF">GCM10025876_20690</name>
</gene>
<accession>A0ABQ6IF07</accession>
<evidence type="ECO:0000256" key="3">
    <source>
        <dbReference type="SAM" id="MobiDB-lite"/>
    </source>
</evidence>
<feature type="region of interest" description="Disordered" evidence="3">
    <location>
        <begin position="1"/>
        <end position="33"/>
    </location>
</feature>
<dbReference type="InterPro" id="IPR002618">
    <property type="entry name" value="UDPGP_fam"/>
</dbReference>
<evidence type="ECO:0000256" key="1">
    <source>
        <dbReference type="ARBA" id="ARBA00022679"/>
    </source>
</evidence>
<organism evidence="4 5">
    <name type="scientific">Demequina litorisediminis</name>
    <dbReference type="NCBI Taxonomy" id="1849022"/>
    <lineage>
        <taxon>Bacteria</taxon>
        <taxon>Bacillati</taxon>
        <taxon>Actinomycetota</taxon>
        <taxon>Actinomycetes</taxon>
        <taxon>Micrococcales</taxon>
        <taxon>Demequinaceae</taxon>
        <taxon>Demequina</taxon>
    </lineage>
</organism>
<keyword evidence="1" id="KW-0808">Transferase</keyword>
<name>A0ABQ6IF07_9MICO</name>
<reference evidence="5" key="1">
    <citation type="journal article" date="2019" name="Int. J. Syst. Evol. Microbiol.">
        <title>The Global Catalogue of Microorganisms (GCM) 10K type strain sequencing project: providing services to taxonomists for standard genome sequencing and annotation.</title>
        <authorList>
            <consortium name="The Broad Institute Genomics Platform"/>
            <consortium name="The Broad Institute Genome Sequencing Center for Infectious Disease"/>
            <person name="Wu L."/>
            <person name="Ma J."/>
        </authorList>
    </citation>
    <scope>NUCLEOTIDE SEQUENCE [LARGE SCALE GENOMIC DNA]</scope>
    <source>
        <strain evidence="5">NBRC 112299</strain>
    </source>
</reference>
<keyword evidence="5" id="KW-1185">Reference proteome</keyword>
<dbReference type="Pfam" id="PF01704">
    <property type="entry name" value="UDPGP"/>
    <property type="match status" value="1"/>
</dbReference>
<feature type="region of interest" description="Disordered" evidence="3">
    <location>
        <begin position="126"/>
        <end position="146"/>
    </location>
</feature>
<evidence type="ECO:0000313" key="4">
    <source>
        <dbReference type="EMBL" id="GMA35865.1"/>
    </source>
</evidence>
<dbReference type="Proteomes" id="UP001157125">
    <property type="component" value="Unassembled WGS sequence"/>
</dbReference>
<evidence type="ECO:0000256" key="2">
    <source>
        <dbReference type="ARBA" id="ARBA00022695"/>
    </source>
</evidence>
<keyword evidence="2" id="KW-0548">Nucleotidyltransferase</keyword>
<feature type="compositionally biased region" description="Basic residues" evidence="3">
    <location>
        <begin position="126"/>
        <end position="137"/>
    </location>
</feature>
<dbReference type="SUPFAM" id="SSF53448">
    <property type="entry name" value="Nucleotide-diphospho-sugar transferases"/>
    <property type="match status" value="1"/>
</dbReference>
<comment type="caution">
    <text evidence="4">The sequence shown here is derived from an EMBL/GenBank/DDBJ whole genome shotgun (WGS) entry which is preliminary data.</text>
</comment>
<dbReference type="Gene3D" id="3.90.550.10">
    <property type="entry name" value="Spore Coat Polysaccharide Biosynthesis Protein SpsA, Chain A"/>
    <property type="match status" value="1"/>
</dbReference>